<dbReference type="EC" id="2.1.2.2" evidence="1"/>
<protein>
    <submittedName>
        <fullName evidence="1">Bifunctional purine biosynthetic protein ADE5,7</fullName>
        <ecNumber evidence="1">2.1.2.2</ecNumber>
    </submittedName>
</protein>
<organism evidence="1 2">
    <name type="scientific">Entomophthora muscae</name>
    <dbReference type="NCBI Taxonomy" id="34485"/>
    <lineage>
        <taxon>Eukaryota</taxon>
        <taxon>Fungi</taxon>
        <taxon>Fungi incertae sedis</taxon>
        <taxon>Zoopagomycota</taxon>
        <taxon>Entomophthoromycotina</taxon>
        <taxon>Entomophthoromycetes</taxon>
        <taxon>Entomophthorales</taxon>
        <taxon>Entomophthoraceae</taxon>
        <taxon>Entomophthora</taxon>
    </lineage>
</organism>
<evidence type="ECO:0000313" key="1">
    <source>
        <dbReference type="EMBL" id="KAJ9065286.1"/>
    </source>
</evidence>
<dbReference type="EMBL" id="QTSX02004363">
    <property type="protein sequence ID" value="KAJ9065286.1"/>
    <property type="molecule type" value="Genomic_DNA"/>
</dbReference>
<dbReference type="Proteomes" id="UP001165960">
    <property type="component" value="Unassembled WGS sequence"/>
</dbReference>
<reference evidence="1" key="1">
    <citation type="submission" date="2022-04" db="EMBL/GenBank/DDBJ databases">
        <title>Genome of the entomopathogenic fungus Entomophthora muscae.</title>
        <authorList>
            <person name="Elya C."/>
            <person name="Lovett B.R."/>
            <person name="Lee E."/>
            <person name="Macias A.M."/>
            <person name="Hajek A.E."/>
            <person name="De Bivort B.L."/>
            <person name="Kasson M.T."/>
            <person name="De Fine Licht H.H."/>
            <person name="Stajich J.E."/>
        </authorList>
    </citation>
    <scope>NUCLEOTIDE SEQUENCE</scope>
    <source>
        <strain evidence="1">Berkeley</strain>
    </source>
</reference>
<comment type="caution">
    <text evidence="1">The sequence shown here is derived from an EMBL/GenBank/DDBJ whole genome shotgun (WGS) entry which is preliminary data.</text>
</comment>
<gene>
    <name evidence="1" type="primary">ade5</name>
    <name evidence="1" type="ORF">DSO57_1021346</name>
</gene>
<evidence type="ECO:0000313" key="2">
    <source>
        <dbReference type="Proteomes" id="UP001165960"/>
    </source>
</evidence>
<name>A0ACC2SSY1_9FUNG</name>
<accession>A0ACC2SSY1</accession>
<keyword evidence="2" id="KW-1185">Reference proteome</keyword>
<proteinExistence type="predicted"/>
<sequence length="206" mass="22633">MDHLKIRVLVMISGSGTNLQALIDKIQVENKLPNASIVGVISNRSKAFGLERAQKHGIPTSILALKPFKDEGKTRVEYDIALADLVLSYNPTIVVLAGFMHILSSDFLSRLPNLPIINLHPALPGQFDGARAIERAYDAFKLGQIQHTGVMVHKVIAEVDQGAPIITKEVPIFTEDSLESLETRIHEAEHDLLFLGLEKAISELSN</sequence>
<keyword evidence="1" id="KW-0808">Transferase</keyword>